<gene>
    <name evidence="1" type="ORF">RG1141_CH10870</name>
</gene>
<dbReference type="AlphaFoldDB" id="A0A068T5X4"/>
<dbReference type="HOGENOM" id="CLU_179961_1_0_5"/>
<dbReference type="RefSeq" id="WP_038541831.1">
    <property type="nucleotide sequence ID" value="NZ_HG938355.1"/>
</dbReference>
<dbReference type="InterPro" id="IPR037914">
    <property type="entry name" value="SpoVT-AbrB_sf"/>
</dbReference>
<dbReference type="EMBL" id="HG938355">
    <property type="protein sequence ID" value="CDN53446.1"/>
    <property type="molecule type" value="Genomic_DNA"/>
</dbReference>
<protein>
    <submittedName>
        <fullName evidence="1">SpoVT/AbrB family transcriptional regulatory protein</fullName>
    </submittedName>
</protein>
<evidence type="ECO:0000313" key="1">
    <source>
        <dbReference type="EMBL" id="CDN53446.1"/>
    </source>
</evidence>
<name>A0A068T5X4_NEOGA</name>
<accession>A0A068T5X4</accession>
<proteinExistence type="predicted"/>
<dbReference type="PATRIC" id="fig|1028801.3.peg.1116"/>
<evidence type="ECO:0000313" key="2">
    <source>
        <dbReference type="Proteomes" id="UP000028186"/>
    </source>
</evidence>
<reference evidence="2" key="1">
    <citation type="journal article" date="2014" name="BMC Genomics">
        <title>Genome sequencing of two Neorhizobium galegae strains reveals a noeT gene responsible for the unusual acetylation of the nodulation factors.</title>
        <authorList>
            <person name="Osterman J."/>
            <person name="Marsh J."/>
            <person name="Laine P.K."/>
            <person name="Zeng Z."/>
            <person name="Alatalo E."/>
            <person name="Sullivan J.T."/>
            <person name="Young J.P."/>
            <person name="Thomas-Oates J."/>
            <person name="Paulin L."/>
            <person name="Lindstrom K."/>
        </authorList>
    </citation>
    <scope>NUCLEOTIDE SEQUENCE [LARGE SCALE GENOMIC DNA]</scope>
    <source>
        <strain evidence="2">HAMBI 1141</strain>
    </source>
</reference>
<dbReference type="SUPFAM" id="SSF89447">
    <property type="entry name" value="AbrB/MazE/MraZ-like"/>
    <property type="match status" value="1"/>
</dbReference>
<organism evidence="1 2">
    <name type="scientific">Neorhizobium galegae bv. officinalis bv. officinalis str. HAMBI 1141</name>
    <dbReference type="NCBI Taxonomy" id="1028801"/>
    <lineage>
        <taxon>Bacteria</taxon>
        <taxon>Pseudomonadati</taxon>
        <taxon>Pseudomonadota</taxon>
        <taxon>Alphaproteobacteria</taxon>
        <taxon>Hyphomicrobiales</taxon>
        <taxon>Rhizobiaceae</taxon>
        <taxon>Rhizobium/Agrobacterium group</taxon>
        <taxon>Neorhizobium</taxon>
    </lineage>
</organism>
<dbReference type="eggNOG" id="COG2336">
    <property type="taxonomic scope" value="Bacteria"/>
</dbReference>
<dbReference type="Gene3D" id="2.10.260.10">
    <property type="match status" value="1"/>
</dbReference>
<dbReference type="KEGG" id="ngl:RG1141_CH10870"/>
<sequence>MNPKSTVQKITIQKIGEDHGIALPQDILHRLGWKEGQVLELHIDDTGIELFDPKTISDEDFQRQLLAAKMAMRKYHVALSALAKS</sequence>
<dbReference type="Proteomes" id="UP000028186">
    <property type="component" value="Chromosome I"/>
</dbReference>